<dbReference type="PANTHER" id="PTHR47158:SF1">
    <property type="entry name" value="OS08G0239000 PROTEIN"/>
    <property type="match status" value="1"/>
</dbReference>
<accession>A0AAN7I820</accession>
<comment type="caution">
    <text evidence="2">The sequence shown here is derived from an EMBL/GenBank/DDBJ whole genome shotgun (WGS) entry which is preliminary data.</text>
</comment>
<dbReference type="Pfam" id="PF05347">
    <property type="entry name" value="Complex1_LYR"/>
    <property type="match status" value="1"/>
</dbReference>
<protein>
    <recommendedName>
        <fullName evidence="1">Complex 1 LYR protein domain-containing protein</fullName>
    </recommendedName>
</protein>
<dbReference type="InterPro" id="IPR008011">
    <property type="entry name" value="Complex1_LYR_dom"/>
</dbReference>
<organism evidence="2 3">
    <name type="scientific">Quercus rubra</name>
    <name type="common">Northern red oak</name>
    <name type="synonym">Quercus borealis</name>
    <dbReference type="NCBI Taxonomy" id="3512"/>
    <lineage>
        <taxon>Eukaryota</taxon>
        <taxon>Viridiplantae</taxon>
        <taxon>Streptophyta</taxon>
        <taxon>Embryophyta</taxon>
        <taxon>Tracheophyta</taxon>
        <taxon>Spermatophyta</taxon>
        <taxon>Magnoliopsida</taxon>
        <taxon>eudicotyledons</taxon>
        <taxon>Gunneridae</taxon>
        <taxon>Pentapetalae</taxon>
        <taxon>rosids</taxon>
        <taxon>fabids</taxon>
        <taxon>Fagales</taxon>
        <taxon>Fagaceae</taxon>
        <taxon>Quercus</taxon>
    </lineage>
</organism>
<proteinExistence type="predicted"/>
<evidence type="ECO:0000259" key="1">
    <source>
        <dbReference type="Pfam" id="PF05347"/>
    </source>
</evidence>
<sequence length="94" mass="10789">MAKVVPTRSEVLFLFRSLLRTARQFSDYNIREYTKRRTIDGFRQNRTLSDPDSIASAFSLGKAQLEIAKRQAVVYSLYAPKVKSIMDLKPCNSI</sequence>
<dbReference type="InterPro" id="IPR045297">
    <property type="entry name" value="Complex1_LYR_LYRM4"/>
</dbReference>
<evidence type="ECO:0000313" key="2">
    <source>
        <dbReference type="EMBL" id="KAK4568115.1"/>
    </source>
</evidence>
<dbReference type="Proteomes" id="UP001324115">
    <property type="component" value="Unassembled WGS sequence"/>
</dbReference>
<keyword evidence="3" id="KW-1185">Reference proteome</keyword>
<reference evidence="2 3" key="1">
    <citation type="journal article" date="2023" name="G3 (Bethesda)">
        <title>A haplotype-resolved chromosome-scale genome for Quercus rubra L. provides insights into the genetics of adaptive traits for red oak species.</title>
        <authorList>
            <person name="Kapoor B."/>
            <person name="Jenkins J."/>
            <person name="Schmutz J."/>
            <person name="Zhebentyayeva T."/>
            <person name="Kuelheim C."/>
            <person name="Coggeshall M."/>
            <person name="Heim C."/>
            <person name="Lasky J.R."/>
            <person name="Leites L."/>
            <person name="Islam-Faridi N."/>
            <person name="Romero-Severson J."/>
            <person name="DeLeo V.L."/>
            <person name="Lucas S.M."/>
            <person name="Lazic D."/>
            <person name="Gailing O."/>
            <person name="Carlson J."/>
            <person name="Staton M."/>
        </authorList>
    </citation>
    <scope>NUCLEOTIDE SEQUENCE [LARGE SCALE GENOMIC DNA]</scope>
    <source>
        <strain evidence="2">Pseudo-F2</strain>
    </source>
</reference>
<dbReference type="AlphaFoldDB" id="A0AAN7I820"/>
<evidence type="ECO:0000313" key="3">
    <source>
        <dbReference type="Proteomes" id="UP001324115"/>
    </source>
</evidence>
<gene>
    <name evidence="2" type="ORF">RGQ29_003759</name>
</gene>
<feature type="domain" description="Complex 1 LYR protein" evidence="1">
    <location>
        <begin position="10"/>
        <end position="66"/>
    </location>
</feature>
<name>A0AAN7I820_QUERU</name>
<dbReference type="PANTHER" id="PTHR47158">
    <property type="entry name" value="OS08G0239000 PROTEIN"/>
    <property type="match status" value="1"/>
</dbReference>
<dbReference type="GO" id="GO:0016226">
    <property type="term" value="P:iron-sulfur cluster assembly"/>
    <property type="evidence" value="ECO:0007669"/>
    <property type="project" value="InterPro"/>
</dbReference>
<dbReference type="CDD" id="cd20264">
    <property type="entry name" value="Complex1_LYR_LYRM4"/>
    <property type="match status" value="1"/>
</dbReference>
<dbReference type="EMBL" id="JAXUIC010000010">
    <property type="protein sequence ID" value="KAK4568115.1"/>
    <property type="molecule type" value="Genomic_DNA"/>
</dbReference>